<dbReference type="AlphaFoldDB" id="A0AAV7GVW0"/>
<gene>
    <name evidence="2" type="ORF">IEQ34_010526</name>
</gene>
<dbReference type="EMBL" id="JAGFBR010000010">
    <property type="protein sequence ID" value="KAH0459863.1"/>
    <property type="molecule type" value="Genomic_DNA"/>
</dbReference>
<feature type="compositionally biased region" description="Polar residues" evidence="1">
    <location>
        <begin position="130"/>
        <end position="139"/>
    </location>
</feature>
<feature type="region of interest" description="Disordered" evidence="1">
    <location>
        <begin position="126"/>
        <end position="145"/>
    </location>
</feature>
<evidence type="ECO:0000313" key="3">
    <source>
        <dbReference type="Proteomes" id="UP000775213"/>
    </source>
</evidence>
<evidence type="ECO:0000313" key="2">
    <source>
        <dbReference type="EMBL" id="KAH0459863.1"/>
    </source>
</evidence>
<evidence type="ECO:0000256" key="1">
    <source>
        <dbReference type="SAM" id="MobiDB-lite"/>
    </source>
</evidence>
<protein>
    <submittedName>
        <fullName evidence="2">Uncharacterized protein</fullName>
    </submittedName>
</protein>
<accession>A0AAV7GVW0</accession>
<dbReference type="Proteomes" id="UP000775213">
    <property type="component" value="Unassembled WGS sequence"/>
</dbReference>
<sequence length="184" mass="19875">MQCIEEKLKGLILFQGTGSRKSELLFSEEINQQINLGLSQLGLWMKEVENVANLLGHEQLGLAIPTALINVPLSLNKSFSATVTRTCSHFRSARLGAPSATGFLLWSSIPSVSGKIYFQKRSWGARKSGSVGSEPTGTDPQKKGWIKASPLMANPSAAARSATWWAMFAPALSPATKTRLKSPC</sequence>
<comment type="caution">
    <text evidence="2">The sequence shown here is derived from an EMBL/GenBank/DDBJ whole genome shotgun (WGS) entry which is preliminary data.</text>
</comment>
<proteinExistence type="predicted"/>
<organism evidence="2 3">
    <name type="scientific">Dendrobium chrysotoxum</name>
    <name type="common">Orchid</name>
    <dbReference type="NCBI Taxonomy" id="161865"/>
    <lineage>
        <taxon>Eukaryota</taxon>
        <taxon>Viridiplantae</taxon>
        <taxon>Streptophyta</taxon>
        <taxon>Embryophyta</taxon>
        <taxon>Tracheophyta</taxon>
        <taxon>Spermatophyta</taxon>
        <taxon>Magnoliopsida</taxon>
        <taxon>Liliopsida</taxon>
        <taxon>Asparagales</taxon>
        <taxon>Orchidaceae</taxon>
        <taxon>Epidendroideae</taxon>
        <taxon>Malaxideae</taxon>
        <taxon>Dendrobiinae</taxon>
        <taxon>Dendrobium</taxon>
    </lineage>
</organism>
<reference evidence="2 3" key="1">
    <citation type="journal article" date="2021" name="Hortic Res">
        <title>Chromosome-scale assembly of the Dendrobium chrysotoxum genome enhances the understanding of orchid evolution.</title>
        <authorList>
            <person name="Zhang Y."/>
            <person name="Zhang G.Q."/>
            <person name="Zhang D."/>
            <person name="Liu X.D."/>
            <person name="Xu X.Y."/>
            <person name="Sun W.H."/>
            <person name="Yu X."/>
            <person name="Zhu X."/>
            <person name="Wang Z.W."/>
            <person name="Zhao X."/>
            <person name="Zhong W.Y."/>
            <person name="Chen H."/>
            <person name="Yin W.L."/>
            <person name="Huang T."/>
            <person name="Niu S.C."/>
            <person name="Liu Z.J."/>
        </authorList>
    </citation>
    <scope>NUCLEOTIDE SEQUENCE [LARGE SCALE GENOMIC DNA]</scope>
    <source>
        <strain evidence="2">Lindl</strain>
    </source>
</reference>
<name>A0AAV7GVW0_DENCH</name>
<keyword evidence="3" id="KW-1185">Reference proteome</keyword>